<reference evidence="1 2" key="1">
    <citation type="journal article" date="2009" name="Nature">
        <title>The Sorghum bicolor genome and the diversification of grasses.</title>
        <authorList>
            <person name="Paterson A.H."/>
            <person name="Bowers J.E."/>
            <person name="Bruggmann R."/>
            <person name="Dubchak I."/>
            <person name="Grimwood J."/>
            <person name="Gundlach H."/>
            <person name="Haberer G."/>
            <person name="Hellsten U."/>
            <person name="Mitros T."/>
            <person name="Poliakov A."/>
            <person name="Schmutz J."/>
            <person name="Spannagl M."/>
            <person name="Tang H."/>
            <person name="Wang X."/>
            <person name="Wicker T."/>
            <person name="Bharti A.K."/>
            <person name="Chapman J."/>
            <person name="Feltus F.A."/>
            <person name="Gowik U."/>
            <person name="Grigoriev I.V."/>
            <person name="Lyons E."/>
            <person name="Maher C.A."/>
            <person name="Martis M."/>
            <person name="Narechania A."/>
            <person name="Otillar R.P."/>
            <person name="Penning B.W."/>
            <person name="Salamov A.A."/>
            <person name="Wang Y."/>
            <person name="Zhang L."/>
            <person name="Carpita N.C."/>
            <person name="Freeling M."/>
            <person name="Gingle A.R."/>
            <person name="Hash C.T."/>
            <person name="Keller B."/>
            <person name="Klein P."/>
            <person name="Kresovich S."/>
            <person name="McCann M.C."/>
            <person name="Ming R."/>
            <person name="Peterson D.G."/>
            <person name="Mehboob-ur-Rahman"/>
            <person name="Ware D."/>
            <person name="Westhoff P."/>
            <person name="Mayer K.F."/>
            <person name="Messing J."/>
            <person name="Rokhsar D.S."/>
        </authorList>
    </citation>
    <scope>NUCLEOTIDE SEQUENCE [LARGE SCALE GENOMIC DNA]</scope>
    <source>
        <strain evidence="2">cv. BTx623</strain>
    </source>
</reference>
<dbReference type="AlphaFoldDB" id="A0A1Z5RC92"/>
<name>A0A1Z5RC92_SORBI</name>
<protein>
    <submittedName>
        <fullName evidence="1">Uncharacterized protein</fullName>
    </submittedName>
</protein>
<dbReference type="Proteomes" id="UP000000768">
    <property type="component" value="Chromosome 6"/>
</dbReference>
<accession>A0A1Z5RC92</accession>
<proteinExistence type="predicted"/>
<dbReference type="Gramene" id="OQU81327">
    <property type="protein sequence ID" value="OQU81327"/>
    <property type="gene ID" value="SORBI_3006G041866"/>
</dbReference>
<sequence>MLFEYFSAHMTPEFFSFAFLTRSSPARPPGRLGFQNLEILEVKGGGYQDLEGDLWNPLGWWSMASEKH</sequence>
<evidence type="ECO:0000313" key="1">
    <source>
        <dbReference type="EMBL" id="OQU81327.1"/>
    </source>
</evidence>
<keyword evidence="2" id="KW-1185">Reference proteome</keyword>
<reference evidence="2" key="2">
    <citation type="journal article" date="2018" name="Plant J.">
        <title>The Sorghum bicolor reference genome: improved assembly, gene annotations, a transcriptome atlas, and signatures of genome organization.</title>
        <authorList>
            <person name="McCormick R.F."/>
            <person name="Truong S.K."/>
            <person name="Sreedasyam A."/>
            <person name="Jenkins J."/>
            <person name="Shu S."/>
            <person name="Sims D."/>
            <person name="Kennedy M."/>
            <person name="Amirebrahimi M."/>
            <person name="Weers B.D."/>
            <person name="McKinley B."/>
            <person name="Mattison A."/>
            <person name="Morishige D.T."/>
            <person name="Grimwood J."/>
            <person name="Schmutz J."/>
            <person name="Mullet J.E."/>
        </authorList>
    </citation>
    <scope>NUCLEOTIDE SEQUENCE [LARGE SCALE GENOMIC DNA]</scope>
    <source>
        <strain evidence="2">cv. BTx623</strain>
    </source>
</reference>
<evidence type="ECO:0000313" key="2">
    <source>
        <dbReference type="Proteomes" id="UP000000768"/>
    </source>
</evidence>
<dbReference type="EMBL" id="CM000765">
    <property type="protein sequence ID" value="OQU81327.1"/>
    <property type="molecule type" value="Genomic_DNA"/>
</dbReference>
<organism evidence="1 2">
    <name type="scientific">Sorghum bicolor</name>
    <name type="common">Sorghum</name>
    <name type="synonym">Sorghum vulgare</name>
    <dbReference type="NCBI Taxonomy" id="4558"/>
    <lineage>
        <taxon>Eukaryota</taxon>
        <taxon>Viridiplantae</taxon>
        <taxon>Streptophyta</taxon>
        <taxon>Embryophyta</taxon>
        <taxon>Tracheophyta</taxon>
        <taxon>Spermatophyta</taxon>
        <taxon>Magnoliopsida</taxon>
        <taxon>Liliopsida</taxon>
        <taxon>Poales</taxon>
        <taxon>Poaceae</taxon>
        <taxon>PACMAD clade</taxon>
        <taxon>Panicoideae</taxon>
        <taxon>Andropogonodae</taxon>
        <taxon>Andropogoneae</taxon>
        <taxon>Sorghinae</taxon>
        <taxon>Sorghum</taxon>
    </lineage>
</organism>
<gene>
    <name evidence="1" type="ORF">SORBI_3006G041866</name>
</gene>
<dbReference type="InParanoid" id="A0A1Z5RC92"/>